<evidence type="ECO:0000256" key="1">
    <source>
        <dbReference type="SAM" id="MobiDB-lite"/>
    </source>
</evidence>
<keyword evidence="3" id="KW-1185">Reference proteome</keyword>
<feature type="compositionally biased region" description="Acidic residues" evidence="1">
    <location>
        <begin position="108"/>
        <end position="120"/>
    </location>
</feature>
<reference evidence="2 3" key="1">
    <citation type="submission" date="2023-01" db="EMBL/GenBank/DDBJ databases">
        <authorList>
            <person name="Kreplak J."/>
        </authorList>
    </citation>
    <scope>NUCLEOTIDE SEQUENCE [LARGE SCALE GENOMIC DNA]</scope>
</reference>
<evidence type="ECO:0000313" key="3">
    <source>
        <dbReference type="Proteomes" id="UP001157006"/>
    </source>
</evidence>
<sequence>MGSFKVVFYTKGSFVKDEGLKYERGDVYVGMDLSFKTEDVKIWWKSEHGSLENDLKSLVNDEDATMLAKCVEESKCDVEIYTKVRLSSGEKTYMERLKEKEKGHVNVEENEGDEDSESSEDSLNGIHFEDSE</sequence>
<dbReference type="Proteomes" id="UP001157006">
    <property type="component" value="Chromosome 1L"/>
</dbReference>
<dbReference type="AlphaFoldDB" id="A0AAV0YZG3"/>
<organism evidence="2 3">
    <name type="scientific">Vicia faba</name>
    <name type="common">Broad bean</name>
    <name type="synonym">Faba vulgaris</name>
    <dbReference type="NCBI Taxonomy" id="3906"/>
    <lineage>
        <taxon>Eukaryota</taxon>
        <taxon>Viridiplantae</taxon>
        <taxon>Streptophyta</taxon>
        <taxon>Embryophyta</taxon>
        <taxon>Tracheophyta</taxon>
        <taxon>Spermatophyta</taxon>
        <taxon>Magnoliopsida</taxon>
        <taxon>eudicotyledons</taxon>
        <taxon>Gunneridae</taxon>
        <taxon>Pentapetalae</taxon>
        <taxon>rosids</taxon>
        <taxon>fabids</taxon>
        <taxon>Fabales</taxon>
        <taxon>Fabaceae</taxon>
        <taxon>Papilionoideae</taxon>
        <taxon>50 kb inversion clade</taxon>
        <taxon>NPAAA clade</taxon>
        <taxon>Hologalegina</taxon>
        <taxon>IRL clade</taxon>
        <taxon>Fabeae</taxon>
        <taxon>Vicia</taxon>
    </lineage>
</organism>
<evidence type="ECO:0000313" key="2">
    <source>
        <dbReference type="EMBL" id="CAI8591590.1"/>
    </source>
</evidence>
<feature type="region of interest" description="Disordered" evidence="1">
    <location>
        <begin position="98"/>
        <end position="132"/>
    </location>
</feature>
<protein>
    <submittedName>
        <fullName evidence="2">Uncharacterized protein</fullName>
    </submittedName>
</protein>
<proteinExistence type="predicted"/>
<name>A0AAV0YZG3_VICFA</name>
<accession>A0AAV0YZG3</accession>
<dbReference type="EMBL" id="OX451736">
    <property type="protein sequence ID" value="CAI8591590.1"/>
    <property type="molecule type" value="Genomic_DNA"/>
</dbReference>
<gene>
    <name evidence="2" type="ORF">VFH_I494520</name>
</gene>
<feature type="compositionally biased region" description="Basic and acidic residues" evidence="1">
    <location>
        <begin position="98"/>
        <end position="107"/>
    </location>
</feature>